<dbReference type="KEGG" id="tva:4754694"/>
<feature type="region of interest" description="Disordered" evidence="1">
    <location>
        <begin position="110"/>
        <end position="166"/>
    </location>
</feature>
<keyword evidence="3" id="KW-1185">Reference proteome</keyword>
<reference evidence="2" key="1">
    <citation type="submission" date="2006-10" db="EMBL/GenBank/DDBJ databases">
        <authorList>
            <person name="Amadeo P."/>
            <person name="Zhao Q."/>
            <person name="Wortman J."/>
            <person name="Fraser-Liggett C."/>
            <person name="Carlton J."/>
        </authorList>
    </citation>
    <scope>NUCLEOTIDE SEQUENCE</scope>
    <source>
        <strain evidence="2">G3</strain>
    </source>
</reference>
<feature type="compositionally biased region" description="Acidic residues" evidence="1">
    <location>
        <begin position="303"/>
        <end position="330"/>
    </location>
</feature>
<protein>
    <submittedName>
        <fullName evidence="2">Uncharacterized protein</fullName>
    </submittedName>
</protein>
<feature type="compositionally biased region" description="Pro residues" evidence="1">
    <location>
        <begin position="215"/>
        <end position="246"/>
    </location>
</feature>
<sequence length="330" mass="37879">MYFHKICEFIAKRAPQEIRNNRSVPKIPDKRAYELAARFVAQFLEKHNMTNSRFIAGFETAGFIPKREIISPYPILQIKENRSIVPQLLNCRKLRIARVAKERSLIINKGSEMSETPRRPASKGLLEMLEKEDREQRHRRKSESTTEGKHHRHHHHDRKKISPDDVSINSANLPYFAPEEYRQFGIDPNDPQASYKLLFQFKLFLNAKKHQKENPPTPKEPVYIMPPPPQEVQQPLPPPLPVPPKEPSVVYSESSRSSKYSIKSSSAAPVSSTYSSLAPTSNYTKSIGPKSSGALKSGSFSNTEEEEEEEEEDFGEEEEEEEDFGEEEEM</sequence>
<proteinExistence type="predicted"/>
<name>A2FDW1_TRIV3</name>
<reference evidence="2" key="2">
    <citation type="journal article" date="2007" name="Science">
        <title>Draft genome sequence of the sexually transmitted pathogen Trichomonas vaginalis.</title>
        <authorList>
            <person name="Carlton J.M."/>
            <person name="Hirt R.P."/>
            <person name="Silva J.C."/>
            <person name="Delcher A.L."/>
            <person name="Schatz M."/>
            <person name="Zhao Q."/>
            <person name="Wortman J.R."/>
            <person name="Bidwell S.L."/>
            <person name="Alsmark U.C.M."/>
            <person name="Besteiro S."/>
            <person name="Sicheritz-Ponten T."/>
            <person name="Noel C.J."/>
            <person name="Dacks J.B."/>
            <person name="Foster P.G."/>
            <person name="Simillion C."/>
            <person name="Van de Peer Y."/>
            <person name="Miranda-Saavedra D."/>
            <person name="Barton G.J."/>
            <person name="Westrop G.D."/>
            <person name="Mueller S."/>
            <person name="Dessi D."/>
            <person name="Fiori P.L."/>
            <person name="Ren Q."/>
            <person name="Paulsen I."/>
            <person name="Zhang H."/>
            <person name="Bastida-Corcuera F.D."/>
            <person name="Simoes-Barbosa A."/>
            <person name="Brown M.T."/>
            <person name="Hayes R.D."/>
            <person name="Mukherjee M."/>
            <person name="Okumura C.Y."/>
            <person name="Schneider R."/>
            <person name="Smith A.J."/>
            <person name="Vanacova S."/>
            <person name="Villalvazo M."/>
            <person name="Haas B.J."/>
            <person name="Pertea M."/>
            <person name="Feldblyum T.V."/>
            <person name="Utterback T.R."/>
            <person name="Shu C.L."/>
            <person name="Osoegawa K."/>
            <person name="de Jong P.J."/>
            <person name="Hrdy I."/>
            <person name="Horvathova L."/>
            <person name="Zubacova Z."/>
            <person name="Dolezal P."/>
            <person name="Malik S.B."/>
            <person name="Logsdon J.M. Jr."/>
            <person name="Henze K."/>
            <person name="Gupta A."/>
            <person name="Wang C.C."/>
            <person name="Dunne R.L."/>
            <person name="Upcroft J.A."/>
            <person name="Upcroft P."/>
            <person name="White O."/>
            <person name="Salzberg S.L."/>
            <person name="Tang P."/>
            <person name="Chiu C.-H."/>
            <person name="Lee Y.-S."/>
            <person name="Embley T.M."/>
            <person name="Coombs G.H."/>
            <person name="Mottram J.C."/>
            <person name="Tachezy J."/>
            <person name="Fraser-Liggett C.M."/>
            <person name="Johnson P.J."/>
        </authorList>
    </citation>
    <scope>NUCLEOTIDE SEQUENCE [LARGE SCALE GENOMIC DNA]</scope>
    <source>
        <strain evidence="2">G3</strain>
    </source>
</reference>
<feature type="compositionally biased region" description="Basic and acidic residues" evidence="1">
    <location>
        <begin position="128"/>
        <end position="148"/>
    </location>
</feature>
<accession>A2FDW1</accession>
<dbReference type="InParanoid" id="A2FDW1"/>
<organism evidence="2 3">
    <name type="scientific">Trichomonas vaginalis (strain ATCC PRA-98 / G3)</name>
    <dbReference type="NCBI Taxonomy" id="412133"/>
    <lineage>
        <taxon>Eukaryota</taxon>
        <taxon>Metamonada</taxon>
        <taxon>Parabasalia</taxon>
        <taxon>Trichomonadida</taxon>
        <taxon>Trichomonadidae</taxon>
        <taxon>Trichomonas</taxon>
    </lineage>
</organism>
<feature type="region of interest" description="Disordered" evidence="1">
    <location>
        <begin position="211"/>
        <end position="330"/>
    </location>
</feature>
<dbReference type="Proteomes" id="UP000001542">
    <property type="component" value="Unassembled WGS sequence"/>
</dbReference>
<dbReference type="AlphaFoldDB" id="A2FDW1"/>
<dbReference type="EMBL" id="DS113738">
    <property type="protein sequence ID" value="EAX96917.1"/>
    <property type="molecule type" value="Genomic_DNA"/>
</dbReference>
<dbReference type="RefSeq" id="XP_001309847.1">
    <property type="nucleotide sequence ID" value="XM_001309846.1"/>
</dbReference>
<evidence type="ECO:0000313" key="3">
    <source>
        <dbReference type="Proteomes" id="UP000001542"/>
    </source>
</evidence>
<feature type="compositionally biased region" description="Basic residues" evidence="1">
    <location>
        <begin position="149"/>
        <end position="159"/>
    </location>
</feature>
<evidence type="ECO:0000256" key="1">
    <source>
        <dbReference type="SAM" id="MobiDB-lite"/>
    </source>
</evidence>
<dbReference type="VEuPathDB" id="TrichDB:TVAGG3_0728940"/>
<gene>
    <name evidence="2" type="ORF">TVAG_272450</name>
</gene>
<evidence type="ECO:0000313" key="2">
    <source>
        <dbReference type="EMBL" id="EAX96917.1"/>
    </source>
</evidence>
<dbReference type="VEuPathDB" id="TrichDB:TVAG_272450"/>
<feature type="compositionally biased region" description="Low complexity" evidence="1">
    <location>
        <begin position="247"/>
        <end position="276"/>
    </location>
</feature>